<dbReference type="KEGG" id="spu:105445758"/>
<dbReference type="InterPro" id="IPR000488">
    <property type="entry name" value="Death_dom"/>
</dbReference>
<accession>A0A7M7NNW1</accession>
<name>A0A7M7NNW1_STRPU</name>
<feature type="region of interest" description="Disordered" evidence="2">
    <location>
        <begin position="100"/>
        <end position="127"/>
    </location>
</feature>
<dbReference type="PROSITE" id="PS51145">
    <property type="entry name" value="ZU5"/>
    <property type="match status" value="1"/>
</dbReference>
<dbReference type="Pfam" id="PF00791">
    <property type="entry name" value="ZU5"/>
    <property type="match status" value="1"/>
</dbReference>
<sequence length="562" mass="62828">MTSFIFGHRTSDMTPTGNISDQDLLTLARRIKSKDFMGIGTKLGFSRNKLENIKHKTLQNRKDANIQMLCAWKASQRSDPEATETLKCIWESVSLASTAANTDDSLQAPSSATPEMRAKPNEPIEPEDMDIITTSDTERDGINDDLNRCEGTPNTEELCSVALSVKSLPLAFSLGKALRVNDDLIVEFIDLPSSSVLHKIARQLVENWLNGLKEAEQEDKFAKLLSEYNIPDVNTGREEISKAIGSKKELVDLCYRLNVKPSGVLQIMSTFVTFPPDMIGRCTLKMLKEWVHHGGTRERLLEVAQAFRFNDAAVKIAEAMKCQPNYTPFISHGIIDHKGGELTLNELGIAVSIPEGAMPKGMRSVVTLRVPTHGTPRLPVREGEVVITPAIVCSLTQELLKPATVVLPLCTNHHELTDDSSVILYTRTGPGKFGRRNLTPRTSEILKDKIKFHTRHLQVWALASTDLQGLQLKCVVFQPLSMTPAEKPTLRVYIIHPYRNVIEDITRKEKSSSVPYCKVRNEVRFSIQSTSMDLTILLHDGAKINKRMVNMCESYPIRSVRE</sequence>
<evidence type="ECO:0000313" key="5">
    <source>
        <dbReference type="Proteomes" id="UP000007110"/>
    </source>
</evidence>
<dbReference type="GO" id="GO:0005042">
    <property type="term" value="F:netrin receptor activity"/>
    <property type="evidence" value="ECO:0007669"/>
    <property type="project" value="UniProtKB-UniRule"/>
</dbReference>
<evidence type="ECO:0000256" key="2">
    <source>
        <dbReference type="SAM" id="MobiDB-lite"/>
    </source>
</evidence>
<dbReference type="RefSeq" id="XP_030839373.1">
    <property type="nucleotide sequence ID" value="XM_030983513.1"/>
</dbReference>
<dbReference type="PANTHER" id="PTHR12582:SF41">
    <property type="entry name" value="UNC5C-LIKE PROTEIN"/>
    <property type="match status" value="1"/>
</dbReference>
<keyword evidence="5" id="KW-1185">Reference proteome</keyword>
<dbReference type="AlphaFoldDB" id="A0A7M7NNW1"/>
<dbReference type="GO" id="GO:0005886">
    <property type="term" value="C:plasma membrane"/>
    <property type="evidence" value="ECO:0007669"/>
    <property type="project" value="UniProtKB-SubCell"/>
</dbReference>
<dbReference type="SMART" id="SM00218">
    <property type="entry name" value="ZU5"/>
    <property type="match status" value="1"/>
</dbReference>
<comment type="function">
    <text evidence="1">Receptor for netrin required for axon guidance. Mediates axon repulsion of neuronal growth cones in the developing nervous system upon ligand binding.</text>
</comment>
<dbReference type="InterPro" id="IPR000906">
    <property type="entry name" value="ZU5_dom"/>
</dbReference>
<dbReference type="OrthoDB" id="5973910at2759"/>
<reference evidence="5" key="1">
    <citation type="submission" date="2015-02" db="EMBL/GenBank/DDBJ databases">
        <title>Genome sequencing for Strongylocentrotus purpuratus.</title>
        <authorList>
            <person name="Murali S."/>
            <person name="Liu Y."/>
            <person name="Vee V."/>
            <person name="English A."/>
            <person name="Wang M."/>
            <person name="Skinner E."/>
            <person name="Han Y."/>
            <person name="Muzny D.M."/>
            <person name="Worley K.C."/>
            <person name="Gibbs R.A."/>
        </authorList>
    </citation>
    <scope>NUCLEOTIDE SEQUENCE</scope>
</reference>
<dbReference type="Proteomes" id="UP000007110">
    <property type="component" value="Unassembled WGS sequence"/>
</dbReference>
<feature type="compositionally biased region" description="Polar residues" evidence="2">
    <location>
        <begin position="100"/>
        <end position="113"/>
    </location>
</feature>
<comment type="similarity">
    <text evidence="1">Belongs to the unc-5 family.</text>
</comment>
<evidence type="ECO:0000259" key="3">
    <source>
        <dbReference type="PROSITE" id="PS51145"/>
    </source>
</evidence>
<dbReference type="InterPro" id="IPR011029">
    <property type="entry name" value="DEATH-like_dom_sf"/>
</dbReference>
<proteinExistence type="inferred from homology"/>
<dbReference type="InterPro" id="IPR037936">
    <property type="entry name" value="UNC5A-D"/>
</dbReference>
<keyword evidence="1" id="KW-0393">Immunoglobulin domain</keyword>
<feature type="domain" description="ZU5" evidence="3">
    <location>
        <begin position="329"/>
        <end position="466"/>
    </location>
</feature>
<keyword evidence="1" id="KW-0675">Receptor</keyword>
<reference evidence="4" key="2">
    <citation type="submission" date="2021-01" db="UniProtKB">
        <authorList>
            <consortium name="EnsemblMetazoa"/>
        </authorList>
    </citation>
    <scope>IDENTIFICATION</scope>
</reference>
<dbReference type="EnsemblMetazoa" id="XM_030983513">
    <property type="protein sequence ID" value="XP_030839373"/>
    <property type="gene ID" value="LOC105445758"/>
</dbReference>
<dbReference type="Gene3D" id="1.10.533.10">
    <property type="entry name" value="Death Domain, Fas"/>
    <property type="match status" value="1"/>
</dbReference>
<dbReference type="CDD" id="cd01670">
    <property type="entry name" value="Death"/>
    <property type="match status" value="1"/>
</dbReference>
<dbReference type="Gene3D" id="2.60.220.30">
    <property type="match status" value="1"/>
</dbReference>
<evidence type="ECO:0000313" key="4">
    <source>
        <dbReference type="EnsemblMetazoa" id="XP_030839373"/>
    </source>
</evidence>
<comment type="subcellular location">
    <subcellularLocation>
        <location evidence="1">Cell membrane</location>
        <topology evidence="1">Single-pass type I membrane protein</topology>
    </subcellularLocation>
</comment>
<dbReference type="SUPFAM" id="SSF47986">
    <property type="entry name" value="DEATH domain"/>
    <property type="match status" value="1"/>
</dbReference>
<dbReference type="Pfam" id="PF00531">
    <property type="entry name" value="Death"/>
    <property type="match status" value="1"/>
</dbReference>
<dbReference type="InParanoid" id="A0A7M7NNW1"/>
<organism evidence="4 5">
    <name type="scientific">Strongylocentrotus purpuratus</name>
    <name type="common">Purple sea urchin</name>
    <dbReference type="NCBI Taxonomy" id="7668"/>
    <lineage>
        <taxon>Eukaryota</taxon>
        <taxon>Metazoa</taxon>
        <taxon>Echinodermata</taxon>
        <taxon>Eleutherozoa</taxon>
        <taxon>Echinozoa</taxon>
        <taxon>Echinoidea</taxon>
        <taxon>Euechinoidea</taxon>
        <taxon>Echinacea</taxon>
        <taxon>Camarodonta</taxon>
        <taxon>Echinidea</taxon>
        <taxon>Strongylocentrotidae</taxon>
        <taxon>Strongylocentrotus</taxon>
    </lineage>
</organism>
<evidence type="ECO:0000256" key="1">
    <source>
        <dbReference type="RuleBase" id="RU367033"/>
    </source>
</evidence>
<dbReference type="PANTHER" id="PTHR12582">
    <property type="entry name" value="NETRIN RECEPTOR UNC5"/>
    <property type="match status" value="1"/>
</dbReference>
<dbReference type="GeneID" id="105445758"/>
<protein>
    <recommendedName>
        <fullName evidence="1">Netrin receptor UNC5</fullName>
    </recommendedName>
</protein>
<keyword evidence="1" id="KW-0217">Developmental protein</keyword>